<dbReference type="PANTHER" id="PTHR10682">
    <property type="entry name" value="POLY A POLYMERASE"/>
    <property type="match status" value="1"/>
</dbReference>
<accession>A0A915P777</accession>
<name>A0A915P777_9BILA</name>
<reference evidence="7" key="1">
    <citation type="submission" date="2022-11" db="UniProtKB">
        <authorList>
            <consortium name="WormBaseParasite"/>
        </authorList>
    </citation>
    <scope>IDENTIFICATION</scope>
</reference>
<dbReference type="Proteomes" id="UP000887560">
    <property type="component" value="Unplaced"/>
</dbReference>
<keyword evidence="1" id="KW-0808">Transferase</keyword>
<dbReference type="GO" id="GO:1990817">
    <property type="term" value="F:poly(A) RNA polymerase activity"/>
    <property type="evidence" value="ECO:0007669"/>
    <property type="project" value="TreeGrafter"/>
</dbReference>
<dbReference type="GO" id="GO:0031123">
    <property type="term" value="P:RNA 3'-end processing"/>
    <property type="evidence" value="ECO:0007669"/>
    <property type="project" value="InterPro"/>
</dbReference>
<dbReference type="Gene3D" id="3.30.460.10">
    <property type="entry name" value="Beta Polymerase, domain 2"/>
    <property type="match status" value="1"/>
</dbReference>
<dbReference type="GO" id="GO:0005524">
    <property type="term" value="F:ATP binding"/>
    <property type="evidence" value="ECO:0007669"/>
    <property type="project" value="UniProtKB-KW"/>
</dbReference>
<dbReference type="Gene3D" id="1.10.1410.10">
    <property type="match status" value="2"/>
</dbReference>
<evidence type="ECO:0000256" key="5">
    <source>
        <dbReference type="SAM" id="MobiDB-lite"/>
    </source>
</evidence>
<keyword evidence="4" id="KW-0175">Coiled coil</keyword>
<feature type="compositionally biased region" description="Low complexity" evidence="5">
    <location>
        <begin position="224"/>
        <end position="234"/>
    </location>
</feature>
<dbReference type="Gene3D" id="3.30.70.590">
    <property type="entry name" value="Poly(A) polymerase predicted RNA binding domain"/>
    <property type="match status" value="1"/>
</dbReference>
<dbReference type="SUPFAM" id="SSF81631">
    <property type="entry name" value="PAP/OAS1 substrate-binding domain"/>
    <property type="match status" value="1"/>
</dbReference>
<feature type="compositionally biased region" description="Basic residues" evidence="5">
    <location>
        <begin position="236"/>
        <end position="249"/>
    </location>
</feature>
<dbReference type="InterPro" id="IPR011068">
    <property type="entry name" value="NuclTrfase_I-like_C"/>
</dbReference>
<sequence>MADYVRIRWPNRTKLLNEKITDPNKFIVEFVNIIEYGGWKDRDTEPDIEEFVKWLKIQHLIQIKEFMKKDAYADFRKRLAKKMKLVGESRIYDDLSIFIPQDAISEILELIKKEMPIATDKNDKKWNNILNDKMWDKKDEITTKKTKINKKGKKKEANKTIVEVNNQDDDNREDNSNKLIESDQKECEHDNLQNEKGKLDRMPKNQILELKNSQDLEESEESEQSQISENNSQNIKKSKRNLQKRINQKARKENKTKNDSLAPSDELRKQLNIAVYIYEISNRFKWLEDLKNEWPSIYEAMFLLKGENKENRALNKLMEKLNKFKESVLSLNLIENLNEFEIELHKLLKELIYVVEGIWDGRHNGRVDLEEIKIVRKQLNYKMVVESVDQDYDELNDEYYSIWEGKGLILEQNKIIENVNKYLGDWKMMKNQRFIDNQAILNYDKPKYIQPEPFHQINFDVKSEDITSEELVYLLETQLRDPELVKNCLQTIRLSIMEWARIIQKKIKLLVGGSYMFGIDTVGADVDLMIVLHENDFDGMLKFIGNERSICKEKKCPDQSLYCILCKLDNVKNVQKVNTRIPLIELNYSNIDFDIALILLPTEIPNTPNWIEKVLENEKNLAIGDRKILPLASYKANEFILEKIPKEDLRAKNFRFAIIAMKIWAKKSSIYGNIFAIFHLNEIKLKEPGWTPIRERVDRSDFYNKLINIESKEWLVLNANRLTKHMDLVIPIISSSFPEQSVGFNINNSTKQIIMETMTLGLKQLRDVYNAGQKRKAIKGFWEKWLSGIDFKLNYEHFIIIECAAFNKNVGDKFCNNVESRLRIQLITTIEEEPQLINYSHIGYSWTTQECKRKNTKNVKLQYCKYWLVGLKLFNDNHQKVSEDEFAELIQKRMEIFSSRILKANNIKKMNLKQLALKLFYEKREGLNKWFEFNTD</sequence>
<dbReference type="AlphaFoldDB" id="A0A915P777"/>
<keyword evidence="2" id="KW-0547">Nucleotide-binding</keyword>
<keyword evidence="3" id="KW-0067">ATP-binding</keyword>
<dbReference type="PANTHER" id="PTHR10682:SF10">
    <property type="entry name" value="POLYNUCLEOTIDE ADENYLYLTRANSFERASE"/>
    <property type="match status" value="1"/>
</dbReference>
<dbReference type="SUPFAM" id="SSF81301">
    <property type="entry name" value="Nucleotidyltransferase"/>
    <property type="match status" value="1"/>
</dbReference>
<evidence type="ECO:0000256" key="3">
    <source>
        <dbReference type="ARBA" id="ARBA00022840"/>
    </source>
</evidence>
<evidence type="ECO:0000256" key="4">
    <source>
        <dbReference type="SAM" id="Coils"/>
    </source>
</evidence>
<dbReference type="GO" id="GO:0005634">
    <property type="term" value="C:nucleus"/>
    <property type="evidence" value="ECO:0007669"/>
    <property type="project" value="TreeGrafter"/>
</dbReference>
<feature type="coiled-coil region" evidence="4">
    <location>
        <begin position="307"/>
        <end position="350"/>
    </location>
</feature>
<protein>
    <submittedName>
        <fullName evidence="7">Polynucleotide adenylyltransferase</fullName>
    </submittedName>
</protein>
<dbReference type="WBParaSite" id="scf7180000423662.g11462">
    <property type="protein sequence ID" value="scf7180000423662.g11462"/>
    <property type="gene ID" value="scf7180000423662.g11462"/>
</dbReference>
<feature type="region of interest" description="Disordered" evidence="5">
    <location>
        <begin position="149"/>
        <end position="263"/>
    </location>
</feature>
<evidence type="ECO:0000256" key="1">
    <source>
        <dbReference type="ARBA" id="ARBA00022679"/>
    </source>
</evidence>
<proteinExistence type="predicted"/>
<evidence type="ECO:0000313" key="7">
    <source>
        <dbReference type="WBParaSite" id="scf7180000423662.g11462"/>
    </source>
</evidence>
<organism evidence="6 7">
    <name type="scientific">Meloidogyne floridensis</name>
    <dbReference type="NCBI Taxonomy" id="298350"/>
    <lineage>
        <taxon>Eukaryota</taxon>
        <taxon>Metazoa</taxon>
        <taxon>Ecdysozoa</taxon>
        <taxon>Nematoda</taxon>
        <taxon>Chromadorea</taxon>
        <taxon>Rhabditida</taxon>
        <taxon>Tylenchina</taxon>
        <taxon>Tylenchomorpha</taxon>
        <taxon>Tylenchoidea</taxon>
        <taxon>Meloidogynidae</taxon>
        <taxon>Meloidogyninae</taxon>
        <taxon>Meloidogyne</taxon>
    </lineage>
</organism>
<evidence type="ECO:0000313" key="6">
    <source>
        <dbReference type="Proteomes" id="UP000887560"/>
    </source>
</evidence>
<evidence type="ECO:0000256" key="2">
    <source>
        <dbReference type="ARBA" id="ARBA00022741"/>
    </source>
</evidence>
<dbReference type="InterPro" id="IPR043519">
    <property type="entry name" value="NT_sf"/>
</dbReference>
<dbReference type="SUPFAM" id="SSF55003">
    <property type="entry name" value="PAP/Archaeal CCA-adding enzyme, C-terminal domain"/>
    <property type="match status" value="1"/>
</dbReference>
<keyword evidence="6" id="KW-1185">Reference proteome</keyword>
<feature type="compositionally biased region" description="Basic and acidic residues" evidence="5">
    <location>
        <begin position="173"/>
        <end position="203"/>
    </location>
</feature>
<dbReference type="GO" id="GO:0003723">
    <property type="term" value="F:RNA binding"/>
    <property type="evidence" value="ECO:0007669"/>
    <property type="project" value="InterPro"/>
</dbReference>